<feature type="transmembrane region" description="Helical" evidence="9">
    <location>
        <begin position="174"/>
        <end position="192"/>
    </location>
</feature>
<feature type="transmembrane region" description="Helical" evidence="9">
    <location>
        <begin position="391"/>
        <end position="411"/>
    </location>
</feature>
<keyword evidence="8" id="KW-0325">Glycoprotein</keyword>
<dbReference type="InterPro" id="IPR020846">
    <property type="entry name" value="MFS_dom"/>
</dbReference>
<comment type="subcellular location">
    <subcellularLocation>
        <location evidence="1">Cell membrane</location>
        <topology evidence="1">Multi-pass membrane protein</topology>
    </subcellularLocation>
</comment>
<dbReference type="PROSITE" id="PS00217">
    <property type="entry name" value="SUGAR_TRANSPORT_2"/>
    <property type="match status" value="1"/>
</dbReference>
<dbReference type="GO" id="GO:0051119">
    <property type="term" value="F:sugar transmembrane transporter activity"/>
    <property type="evidence" value="ECO:0007669"/>
    <property type="project" value="InterPro"/>
</dbReference>
<dbReference type="InterPro" id="IPR050549">
    <property type="entry name" value="MFS_Trehalose_Transporter"/>
</dbReference>
<feature type="transmembrane region" description="Helical" evidence="9">
    <location>
        <begin position="288"/>
        <end position="308"/>
    </location>
</feature>
<accession>A0A1Y1MXI5</accession>
<evidence type="ECO:0000256" key="9">
    <source>
        <dbReference type="SAM" id="Phobius"/>
    </source>
</evidence>
<organism evidence="11">
    <name type="scientific">Photinus pyralis</name>
    <name type="common">Common eastern firefly</name>
    <name type="synonym">Lampyris pyralis</name>
    <dbReference type="NCBI Taxonomy" id="7054"/>
    <lineage>
        <taxon>Eukaryota</taxon>
        <taxon>Metazoa</taxon>
        <taxon>Ecdysozoa</taxon>
        <taxon>Arthropoda</taxon>
        <taxon>Hexapoda</taxon>
        <taxon>Insecta</taxon>
        <taxon>Pterygota</taxon>
        <taxon>Neoptera</taxon>
        <taxon>Endopterygota</taxon>
        <taxon>Coleoptera</taxon>
        <taxon>Polyphaga</taxon>
        <taxon>Elateriformia</taxon>
        <taxon>Elateroidea</taxon>
        <taxon>Lampyridae</taxon>
        <taxon>Lampyrinae</taxon>
        <taxon>Photinus</taxon>
    </lineage>
</organism>
<sequence>MIFSALCRKEEPFPIYQYLAMLTGTLSIVSSGMHYGWTSPSLPQLQHPNSTLPVTDDEGSWMAVAPLGGATLGAIFSWFILDVIGRKRGVLLTAAPFFASWLMVAYAKSVWVLLVARFIAGIGDGLAFCSVPMYLGEIADAKIRGLLGSSCSIMWIFGMLLINIIGAYTSIKVAALISSVFPVVLAATFVWMPESPYYLIMKGRVNEAKESLRIFKRSRMVEDELGRLFNAVQLQNTNTGKFLDLFTVGSNRRALLIVMGTRAIQQCSGALAFTFYANTIFKKASDEISSSTATIIYFSVQLIVASTASLVMDRTGRRPLLIVSVIGSGAALLLEGLYFYLKSDHPSLDVSRFSYIPVAALIGFVVLYGIGLQSIPILILGELFPTNVKAFALGLADIYFNVVATLVSKFFQAMKDHYGMHVPFFSFSVCCAAGLFFILFFVPETKGKTLEQIQDEFKCDVKRRESFKQIADVCFERGDTKFSI</sequence>
<evidence type="ECO:0000256" key="5">
    <source>
        <dbReference type="ARBA" id="ARBA00022692"/>
    </source>
</evidence>
<dbReference type="GO" id="GO:0005886">
    <property type="term" value="C:plasma membrane"/>
    <property type="evidence" value="ECO:0007669"/>
    <property type="project" value="UniProtKB-SubCell"/>
</dbReference>
<feature type="transmembrane region" description="Helical" evidence="9">
    <location>
        <begin position="113"/>
        <end position="135"/>
    </location>
</feature>
<evidence type="ECO:0000256" key="6">
    <source>
        <dbReference type="ARBA" id="ARBA00022989"/>
    </source>
</evidence>
<dbReference type="PROSITE" id="PS50850">
    <property type="entry name" value="MFS"/>
    <property type="match status" value="1"/>
</dbReference>
<feature type="transmembrane region" description="Helical" evidence="9">
    <location>
        <begin position="254"/>
        <end position="276"/>
    </location>
</feature>
<keyword evidence="2" id="KW-0813">Transport</keyword>
<dbReference type="Gene3D" id="1.20.1250.20">
    <property type="entry name" value="MFS general substrate transporter like domains"/>
    <property type="match status" value="1"/>
</dbReference>
<feature type="transmembrane region" description="Helical" evidence="9">
    <location>
        <begin position="423"/>
        <end position="442"/>
    </location>
</feature>
<feature type="transmembrane region" description="Helical" evidence="9">
    <location>
        <begin position="320"/>
        <end position="341"/>
    </location>
</feature>
<dbReference type="InterPro" id="IPR003663">
    <property type="entry name" value="Sugar/inositol_transpt"/>
</dbReference>
<feature type="transmembrane region" description="Helical" evidence="9">
    <location>
        <begin position="61"/>
        <end position="81"/>
    </location>
</feature>
<feature type="transmembrane region" description="Helical" evidence="9">
    <location>
        <begin position="88"/>
        <end position="107"/>
    </location>
</feature>
<keyword evidence="5 9" id="KW-0812">Transmembrane</keyword>
<evidence type="ECO:0000256" key="2">
    <source>
        <dbReference type="ARBA" id="ARBA00022448"/>
    </source>
</evidence>
<name>A0A1Y1MXI5_PHOPY</name>
<evidence type="ECO:0000313" key="11">
    <source>
        <dbReference type="EMBL" id="JAV88047.1"/>
    </source>
</evidence>
<evidence type="ECO:0000256" key="3">
    <source>
        <dbReference type="ARBA" id="ARBA00022475"/>
    </source>
</evidence>
<feature type="transmembrane region" description="Helical" evidence="9">
    <location>
        <begin position="147"/>
        <end position="168"/>
    </location>
</feature>
<proteinExistence type="predicted"/>
<keyword evidence="3" id="KW-1003">Cell membrane</keyword>
<keyword evidence="6 9" id="KW-1133">Transmembrane helix</keyword>
<dbReference type="InterPro" id="IPR036259">
    <property type="entry name" value="MFS_trans_sf"/>
</dbReference>
<dbReference type="InterPro" id="IPR005828">
    <property type="entry name" value="MFS_sugar_transport-like"/>
</dbReference>
<feature type="transmembrane region" description="Helical" evidence="9">
    <location>
        <begin position="353"/>
        <end position="379"/>
    </location>
</feature>
<dbReference type="Pfam" id="PF00083">
    <property type="entry name" value="Sugar_tr"/>
    <property type="match status" value="1"/>
</dbReference>
<evidence type="ECO:0000259" key="10">
    <source>
        <dbReference type="PROSITE" id="PS50850"/>
    </source>
</evidence>
<dbReference type="EMBL" id="GEZM01024030">
    <property type="protein sequence ID" value="JAV88047.1"/>
    <property type="molecule type" value="Transcribed_RNA"/>
</dbReference>
<dbReference type="PRINTS" id="PR00171">
    <property type="entry name" value="SUGRTRNSPORT"/>
</dbReference>
<dbReference type="InterPro" id="IPR044775">
    <property type="entry name" value="MFS_ERD6/Tret1-like"/>
</dbReference>
<feature type="domain" description="Major facilitator superfamily (MFS) profile" evidence="10">
    <location>
        <begin position="20"/>
        <end position="446"/>
    </location>
</feature>
<dbReference type="FunFam" id="1.20.1250.20:FF:000218">
    <property type="entry name" value="facilitated trehalose transporter Tret1"/>
    <property type="match status" value="1"/>
</dbReference>
<evidence type="ECO:0000256" key="7">
    <source>
        <dbReference type="ARBA" id="ARBA00023136"/>
    </source>
</evidence>
<dbReference type="CDD" id="cd17358">
    <property type="entry name" value="MFS_GLUT6_8_Class3_like"/>
    <property type="match status" value="1"/>
</dbReference>
<protein>
    <recommendedName>
        <fullName evidence="10">Major facilitator superfamily (MFS) profile domain-containing protein</fullName>
    </recommendedName>
</protein>
<dbReference type="PANTHER" id="PTHR48021:SF46">
    <property type="entry name" value="MAJOR FACILITATOR SUPERFAMILY (MFS) PROFILE DOMAIN-CONTAINING PROTEIN"/>
    <property type="match status" value="1"/>
</dbReference>
<feature type="transmembrane region" description="Helical" evidence="9">
    <location>
        <begin position="18"/>
        <end position="37"/>
    </location>
</feature>
<evidence type="ECO:0000256" key="1">
    <source>
        <dbReference type="ARBA" id="ARBA00004651"/>
    </source>
</evidence>
<evidence type="ECO:0000256" key="4">
    <source>
        <dbReference type="ARBA" id="ARBA00022597"/>
    </source>
</evidence>
<dbReference type="InterPro" id="IPR005829">
    <property type="entry name" value="Sugar_transporter_CS"/>
</dbReference>
<reference evidence="11" key="1">
    <citation type="journal article" date="2016" name="Sci. Rep.">
        <title>Molecular characterization of firefly nuptial gifts: a multi-omics approach sheds light on postcopulatory sexual selection.</title>
        <authorList>
            <person name="Al-Wathiqui N."/>
            <person name="Fallon T.R."/>
            <person name="South A."/>
            <person name="Weng J.K."/>
            <person name="Lewis S.M."/>
        </authorList>
    </citation>
    <scope>NUCLEOTIDE SEQUENCE</scope>
</reference>
<keyword evidence="7 9" id="KW-0472">Membrane</keyword>
<dbReference type="AlphaFoldDB" id="A0A1Y1MXI5"/>
<dbReference type="SUPFAM" id="SSF103473">
    <property type="entry name" value="MFS general substrate transporter"/>
    <property type="match status" value="1"/>
</dbReference>
<dbReference type="PANTHER" id="PTHR48021">
    <property type="match status" value="1"/>
</dbReference>
<keyword evidence="4" id="KW-0762">Sugar transport</keyword>
<evidence type="ECO:0000256" key="8">
    <source>
        <dbReference type="ARBA" id="ARBA00023180"/>
    </source>
</evidence>